<feature type="region of interest" description="Disordered" evidence="1">
    <location>
        <begin position="164"/>
        <end position="254"/>
    </location>
</feature>
<comment type="caution">
    <text evidence="3">The sequence shown here is derived from an EMBL/GenBank/DDBJ whole genome shotgun (WGS) entry which is preliminary data.</text>
</comment>
<evidence type="ECO:0000313" key="3">
    <source>
        <dbReference type="EMBL" id="PRQ05860.1"/>
    </source>
</evidence>
<reference evidence="3 4" key="1">
    <citation type="submission" date="2018-03" db="EMBL/GenBank/DDBJ databases">
        <title>Draft Genome Sequences of the Obligatory Marine Myxobacteria Enhygromyxa salina SWB005.</title>
        <authorList>
            <person name="Poehlein A."/>
            <person name="Moghaddam J.A."/>
            <person name="Harms H."/>
            <person name="Alanjari M."/>
            <person name="Koenig G.M."/>
            <person name="Daniel R."/>
            <person name="Schaeberle T.F."/>
        </authorList>
    </citation>
    <scope>NUCLEOTIDE SEQUENCE [LARGE SCALE GENOMIC DNA]</scope>
    <source>
        <strain evidence="3 4">SWB005</strain>
    </source>
</reference>
<dbReference type="EMBL" id="PVNK01000005">
    <property type="protein sequence ID" value="PRQ05860.1"/>
    <property type="molecule type" value="Genomic_DNA"/>
</dbReference>
<gene>
    <name evidence="3" type="ORF">ENSA5_01800</name>
</gene>
<keyword evidence="2" id="KW-0812">Transmembrane</keyword>
<keyword evidence="4" id="KW-1185">Reference proteome</keyword>
<keyword evidence="2" id="KW-1133">Transmembrane helix</keyword>
<accession>A0A2S9YL72</accession>
<evidence type="ECO:0000313" key="4">
    <source>
        <dbReference type="Proteomes" id="UP000237968"/>
    </source>
</evidence>
<evidence type="ECO:0000256" key="1">
    <source>
        <dbReference type="SAM" id="MobiDB-lite"/>
    </source>
</evidence>
<feature type="compositionally biased region" description="Pro residues" evidence="1">
    <location>
        <begin position="217"/>
        <end position="232"/>
    </location>
</feature>
<protein>
    <submittedName>
        <fullName evidence="3">Uncharacterized protein</fullName>
    </submittedName>
</protein>
<sequence length="341" mass="36207">MDCMTNTCLELCAPIGGERREVSRLDFFDAREGEAKALELVNAEATVRVVGLGPRSARRSRCRERHESGVLRSWAVAPETFNSEIGDVHERRGDRPSFTNEFVGASDSLIERERPPRPLEVGRGGRRFVAIMIVLAALLGGGGWALWYWSEPISEWFAGIRSEAEDEAVEDEPEVEEPEPAAPEVEPAAPEPEKVFGIAGTPEGTPSADPASTPNPDSTPPSDQPPVEPTPTPSSTSTKVEATATQVSGKVSSSAVSSRLAAVDEALTVCWAEAAKAGTKGPVALQLSLNIKWNGRTNGISVTGGSDALQTCVRKAVPTGGWPQPSDGGDAKVTRKWTLGG</sequence>
<feature type="transmembrane region" description="Helical" evidence="2">
    <location>
        <begin position="128"/>
        <end position="149"/>
    </location>
</feature>
<keyword evidence="2" id="KW-0472">Membrane</keyword>
<organism evidence="3 4">
    <name type="scientific">Enhygromyxa salina</name>
    <dbReference type="NCBI Taxonomy" id="215803"/>
    <lineage>
        <taxon>Bacteria</taxon>
        <taxon>Pseudomonadati</taxon>
        <taxon>Myxococcota</taxon>
        <taxon>Polyangia</taxon>
        <taxon>Nannocystales</taxon>
        <taxon>Nannocystaceae</taxon>
        <taxon>Enhygromyxa</taxon>
    </lineage>
</organism>
<proteinExistence type="predicted"/>
<dbReference type="AlphaFoldDB" id="A0A2S9YL72"/>
<feature type="compositionally biased region" description="Acidic residues" evidence="1">
    <location>
        <begin position="164"/>
        <end position="179"/>
    </location>
</feature>
<name>A0A2S9YL72_9BACT</name>
<evidence type="ECO:0000256" key="2">
    <source>
        <dbReference type="SAM" id="Phobius"/>
    </source>
</evidence>
<dbReference type="Proteomes" id="UP000237968">
    <property type="component" value="Unassembled WGS sequence"/>
</dbReference>